<dbReference type="EMBL" id="BART01028829">
    <property type="protein sequence ID" value="GAG93795.1"/>
    <property type="molecule type" value="Genomic_DNA"/>
</dbReference>
<evidence type="ECO:0000313" key="2">
    <source>
        <dbReference type="EMBL" id="GAG93795.1"/>
    </source>
</evidence>
<protein>
    <recommendedName>
        <fullName evidence="1">Thiamine-phosphate synthase ThiN domain-containing protein</fullName>
    </recommendedName>
</protein>
<dbReference type="Gene3D" id="3.40.225.10">
    <property type="entry name" value="Class II aldolase/adducin N-terminal domain"/>
    <property type="match status" value="1"/>
</dbReference>
<organism evidence="2">
    <name type="scientific">marine sediment metagenome</name>
    <dbReference type="NCBI Taxonomy" id="412755"/>
    <lineage>
        <taxon>unclassified sequences</taxon>
        <taxon>metagenomes</taxon>
        <taxon>ecological metagenomes</taxon>
    </lineage>
</organism>
<dbReference type="InterPro" id="IPR019293">
    <property type="entry name" value="ThiN"/>
</dbReference>
<proteinExistence type="predicted"/>
<dbReference type="SUPFAM" id="SSF53639">
    <property type="entry name" value="AraD/HMP-PK domain-like"/>
    <property type="match status" value="1"/>
</dbReference>
<dbReference type="AlphaFoldDB" id="X1BFI9"/>
<feature type="non-terminal residue" evidence="2">
    <location>
        <position position="231"/>
    </location>
</feature>
<name>X1BFI9_9ZZZZ</name>
<dbReference type="PANTHER" id="PTHR40730:SF4">
    <property type="entry name" value="TRANSCRIPTIONAL REGULATOR"/>
    <property type="match status" value="1"/>
</dbReference>
<sequence length="231" mass="26222">MRFPCEYVANTFLPGLRIRIAKKMSMRGYPQTKIALHLGVKQPVIASYLRKTLDETDNSIIAGILDELAERITSDFVKGNNLETIMRTICTRCKKLRMDNVLCIIHKKLLPEIATIQRCTICRGDIESLKSLENVKILQSLEEALTNIKEIDNISLWIPEIGAQLATCGEKAENLDDIASFPGRIIKVKEDIKTVSLPEFGSSKTISSLLIWLHKINPRIKWIFSIKNRTE</sequence>
<feature type="domain" description="Thiamine-phosphate synthase ThiN" evidence="1">
    <location>
        <begin position="140"/>
        <end position="228"/>
    </location>
</feature>
<comment type="caution">
    <text evidence="2">The sequence shown here is derived from an EMBL/GenBank/DDBJ whole genome shotgun (WGS) entry which is preliminary data.</text>
</comment>
<dbReference type="Pfam" id="PF10120">
    <property type="entry name" value="ThiN"/>
    <property type="match status" value="1"/>
</dbReference>
<evidence type="ECO:0000259" key="1">
    <source>
        <dbReference type="Pfam" id="PF10120"/>
    </source>
</evidence>
<dbReference type="PANTHER" id="PTHR40730">
    <property type="entry name" value="TRANSCRIPTIONAL REGULATOR PROTEIN-LIKE PROTEIN"/>
    <property type="match status" value="1"/>
</dbReference>
<reference evidence="2" key="1">
    <citation type="journal article" date="2014" name="Front. Microbiol.">
        <title>High frequency of phylogenetically diverse reductive dehalogenase-homologous genes in deep subseafloor sedimentary metagenomes.</title>
        <authorList>
            <person name="Kawai M."/>
            <person name="Futagami T."/>
            <person name="Toyoda A."/>
            <person name="Takaki Y."/>
            <person name="Nishi S."/>
            <person name="Hori S."/>
            <person name="Arai W."/>
            <person name="Tsubouchi T."/>
            <person name="Morono Y."/>
            <person name="Uchiyama I."/>
            <person name="Ito T."/>
            <person name="Fujiyama A."/>
            <person name="Inagaki F."/>
            <person name="Takami H."/>
        </authorList>
    </citation>
    <scope>NUCLEOTIDE SEQUENCE</scope>
    <source>
        <strain evidence="2">Expedition CK06-06</strain>
    </source>
</reference>
<accession>X1BFI9</accession>
<dbReference type="InterPro" id="IPR036409">
    <property type="entry name" value="Aldolase_II/adducin_N_sf"/>
</dbReference>
<gene>
    <name evidence="2" type="ORF">S01H4_50732</name>
</gene>